<comment type="caution">
    <text evidence="6">The sequence shown here is derived from an EMBL/GenBank/DDBJ whole genome shotgun (WGS) entry which is preliminary data.</text>
</comment>
<comment type="similarity">
    <text evidence="1 3">Belongs to the tropomyosin family.</text>
</comment>
<dbReference type="Gene3D" id="1.20.5.340">
    <property type="match status" value="1"/>
</dbReference>
<dbReference type="FunFam" id="3.40.630.30:FF:000047">
    <property type="entry name" value="Acetyltransferase, GNAT family"/>
    <property type="match status" value="1"/>
</dbReference>
<dbReference type="OrthoDB" id="128924at2759"/>
<organism evidence="6 7">
    <name type="scientific">Pseudolycoriella hygida</name>
    <dbReference type="NCBI Taxonomy" id="35572"/>
    <lineage>
        <taxon>Eukaryota</taxon>
        <taxon>Metazoa</taxon>
        <taxon>Ecdysozoa</taxon>
        <taxon>Arthropoda</taxon>
        <taxon>Hexapoda</taxon>
        <taxon>Insecta</taxon>
        <taxon>Pterygota</taxon>
        <taxon>Neoptera</taxon>
        <taxon>Endopterygota</taxon>
        <taxon>Diptera</taxon>
        <taxon>Nematocera</taxon>
        <taxon>Sciaroidea</taxon>
        <taxon>Sciaridae</taxon>
        <taxon>Pseudolycoriella</taxon>
    </lineage>
</organism>
<dbReference type="FunFam" id="1.20.5.340:FF:000001">
    <property type="entry name" value="Tropomyosin alpha-1 chain isoform 2"/>
    <property type="match status" value="1"/>
</dbReference>
<accession>A0A9Q0N817</accession>
<dbReference type="PRINTS" id="PR00194">
    <property type="entry name" value="TROPOMYOSIN"/>
</dbReference>
<dbReference type="Gene3D" id="1.20.5.170">
    <property type="match status" value="2"/>
</dbReference>
<dbReference type="FunFam" id="1.20.5.170:FF:000005">
    <property type="entry name" value="Tropomyosin alpha-1 chain"/>
    <property type="match status" value="1"/>
</dbReference>
<dbReference type="EMBL" id="WJQU01000001">
    <property type="protein sequence ID" value="KAJ6645314.1"/>
    <property type="molecule type" value="Genomic_DNA"/>
</dbReference>
<dbReference type="AlphaFoldDB" id="A0A9Q0N817"/>
<keyword evidence="2 4" id="KW-0175">Coiled coil</keyword>
<dbReference type="Pfam" id="PF00261">
    <property type="entry name" value="Tropomyosin"/>
    <property type="match status" value="1"/>
</dbReference>
<evidence type="ECO:0000313" key="7">
    <source>
        <dbReference type="Proteomes" id="UP001151699"/>
    </source>
</evidence>
<dbReference type="Pfam" id="PF13302">
    <property type="entry name" value="Acetyltransf_3"/>
    <property type="match status" value="1"/>
</dbReference>
<dbReference type="Proteomes" id="UP001151699">
    <property type="component" value="Chromosome A"/>
</dbReference>
<dbReference type="PROSITE" id="PS00326">
    <property type="entry name" value="TROPOMYOSIN"/>
    <property type="match status" value="1"/>
</dbReference>
<evidence type="ECO:0000256" key="3">
    <source>
        <dbReference type="RuleBase" id="RU004515"/>
    </source>
</evidence>
<dbReference type="Gene3D" id="3.40.630.30">
    <property type="match status" value="1"/>
</dbReference>
<evidence type="ECO:0000256" key="4">
    <source>
        <dbReference type="SAM" id="Coils"/>
    </source>
</evidence>
<dbReference type="SUPFAM" id="SSF57997">
    <property type="entry name" value="Tropomyosin"/>
    <property type="match status" value="1"/>
</dbReference>
<name>A0A9Q0N817_9DIPT</name>
<dbReference type="GO" id="GO:0016747">
    <property type="term" value="F:acyltransferase activity, transferring groups other than amino-acyl groups"/>
    <property type="evidence" value="ECO:0007669"/>
    <property type="project" value="InterPro"/>
</dbReference>
<dbReference type="InterPro" id="IPR016181">
    <property type="entry name" value="Acyl_CoA_acyltransferase"/>
</dbReference>
<reference evidence="6" key="1">
    <citation type="submission" date="2022-07" db="EMBL/GenBank/DDBJ databases">
        <authorList>
            <person name="Trinca V."/>
            <person name="Uliana J.V.C."/>
            <person name="Torres T.T."/>
            <person name="Ward R.J."/>
            <person name="Monesi N."/>
        </authorList>
    </citation>
    <scope>NUCLEOTIDE SEQUENCE</scope>
    <source>
        <strain evidence="6">HSMRA1968</strain>
        <tissue evidence="6">Whole embryos</tissue>
    </source>
</reference>
<protein>
    <submittedName>
        <fullName evidence="6">Tropomyosin-2</fullName>
    </submittedName>
</protein>
<sequence>MPYTNEYGQLIGDAMPKWRLRPNPKRSITLTGRTCRLEPLDAFVHANDLYMAYSLSADNRDWTYLSSERFTSLEQMQNYIAETMTRTKLPNFAVVNNSSKAVGIIALTKASPSDGIARVGRVIFSPLLQRTVSSTEAQYLLMCYVFDDLGYRRYEWTCNSLNVPSRISAVRLGFTLEGILRKDSILKGHSEDTAFYSIIDDEWPKLKRAFQAWLAPSNFDGQGQQLNKLIKEQQIFVTMEVIKKKMQAMKLEKDNAEEKADTCENQVKDANIRAEKLKEEVKDCERKLVAIDLDFANSKNQLEASEQELEEKEKTLTATEAEVATLSRKVQQIEEDLEKTEERSITAQHKLLEATQKADENNRVLEARLQQDEERIEQLTNQLKESRLLAEDADGKSDEVSRKMAFVEDELEAAEERVKTGYSKVQELDEELQAVCNSLKSLENSEQKANNRVEEFKIEMESLTARLKAAETRAENAEKLVKRLQKEVDRLEDRLFYEKEKYKAICDDMDSTFAELTGY</sequence>
<evidence type="ECO:0000256" key="1">
    <source>
        <dbReference type="ARBA" id="ARBA00009036"/>
    </source>
</evidence>
<evidence type="ECO:0000256" key="2">
    <source>
        <dbReference type="ARBA" id="ARBA00023054"/>
    </source>
</evidence>
<dbReference type="InterPro" id="IPR000533">
    <property type="entry name" value="Tropomyosin"/>
</dbReference>
<gene>
    <name evidence="6" type="primary">Tm2_1</name>
    <name evidence="6" type="ORF">Bhyg_00518</name>
</gene>
<dbReference type="FunFam" id="1.20.5.170:FF:000001">
    <property type="entry name" value="Tropomyosin alpha-1 chain isoform 1"/>
    <property type="match status" value="1"/>
</dbReference>
<dbReference type="PANTHER" id="PTHR19269">
    <property type="entry name" value="TROPOMYOSIN"/>
    <property type="match status" value="1"/>
</dbReference>
<feature type="coiled-coil region" evidence="4">
    <location>
        <begin position="239"/>
        <end position="501"/>
    </location>
</feature>
<evidence type="ECO:0000313" key="6">
    <source>
        <dbReference type="EMBL" id="KAJ6645314.1"/>
    </source>
</evidence>
<proteinExistence type="inferred from homology"/>
<dbReference type="GO" id="GO:0048731">
    <property type="term" value="P:system development"/>
    <property type="evidence" value="ECO:0007669"/>
    <property type="project" value="UniProtKB-ARBA"/>
</dbReference>
<dbReference type="InterPro" id="IPR000182">
    <property type="entry name" value="GNAT_dom"/>
</dbReference>
<dbReference type="SUPFAM" id="SSF55729">
    <property type="entry name" value="Acyl-CoA N-acyltransferases (Nat)"/>
    <property type="match status" value="1"/>
</dbReference>
<evidence type="ECO:0000259" key="5">
    <source>
        <dbReference type="Pfam" id="PF13302"/>
    </source>
</evidence>
<feature type="domain" description="N-acetyltransferase" evidence="5">
    <location>
        <begin position="48"/>
        <end position="175"/>
    </location>
</feature>
<keyword evidence="7" id="KW-1185">Reference proteome</keyword>